<sequence length="298" mass="33540">MTAIPVLMYHHVNDSGSFITVDVARFEQQMRLLQRMGYRTLHTADLLEVAVGGVAPQRCVMITFDDGWLDNYVYAYPILKKYGHKAVIFVVTSWITEQGLRPRMDEGFTTPLPSHKECVRMVEEGNGAQCVLSWQELGKMERSGIIDVQSHTHTHVRFDQRYEDNADRLAHLHSDLQRSRGLIRERLDKESHGLCWPWGVYDEGWIATATQAGFKALFTTRTGTNTPQDGLLEIKRIVIGNVGEFALKICCYVFKHVYCPLSVSDFIDTIYPPNVSSASLTTGSAMASAFKSLAGGEF</sequence>
<dbReference type="PROSITE" id="PS51677">
    <property type="entry name" value="NODB"/>
    <property type="match status" value="1"/>
</dbReference>
<gene>
    <name evidence="4" type="ORF">MBAV_005251</name>
</gene>
<dbReference type="PATRIC" id="fig|29290.4.peg.6947"/>
<dbReference type="EC" id="3.-.-.-" evidence="4"/>
<evidence type="ECO:0000256" key="2">
    <source>
        <dbReference type="ARBA" id="ARBA00022729"/>
    </source>
</evidence>
<keyword evidence="5" id="KW-1185">Reference proteome</keyword>
<dbReference type="PANTHER" id="PTHR34216">
    <property type="match status" value="1"/>
</dbReference>
<evidence type="ECO:0000256" key="1">
    <source>
        <dbReference type="ARBA" id="ARBA00004613"/>
    </source>
</evidence>
<evidence type="ECO:0000313" key="4">
    <source>
        <dbReference type="EMBL" id="KJU82560.1"/>
    </source>
</evidence>
<proteinExistence type="predicted"/>
<dbReference type="Proteomes" id="UP000033423">
    <property type="component" value="Unassembled WGS sequence"/>
</dbReference>
<feature type="domain" description="NodB homology" evidence="3">
    <location>
        <begin position="58"/>
        <end position="298"/>
    </location>
</feature>
<keyword evidence="4" id="KW-0378">Hydrolase</keyword>
<dbReference type="GO" id="GO:0005576">
    <property type="term" value="C:extracellular region"/>
    <property type="evidence" value="ECO:0007669"/>
    <property type="project" value="UniProtKB-SubCell"/>
</dbReference>
<name>A0A0F3GKW0_9BACT</name>
<dbReference type="GO" id="GO:0016810">
    <property type="term" value="F:hydrolase activity, acting on carbon-nitrogen (but not peptide) bonds"/>
    <property type="evidence" value="ECO:0007669"/>
    <property type="project" value="InterPro"/>
</dbReference>
<reference evidence="4 5" key="1">
    <citation type="submission" date="2015-02" db="EMBL/GenBank/DDBJ databases">
        <title>Single-cell genomics of uncultivated deep-branching MTB reveals a conserved set of magnetosome genes.</title>
        <authorList>
            <person name="Kolinko S."/>
            <person name="Richter M."/>
            <person name="Glockner F.O."/>
            <person name="Brachmann A."/>
            <person name="Schuler D."/>
        </authorList>
    </citation>
    <scope>NUCLEOTIDE SEQUENCE [LARGE SCALE GENOMIC DNA]</scope>
    <source>
        <strain evidence="4">TM-1</strain>
    </source>
</reference>
<dbReference type="CDD" id="cd10969">
    <property type="entry name" value="CE4_Ecf1_like_5s"/>
    <property type="match status" value="1"/>
</dbReference>
<keyword evidence="2" id="KW-0732">Signal</keyword>
<protein>
    <submittedName>
        <fullName evidence="4">Polysaccharide deacetylase</fullName>
        <ecNumber evidence="4">3.-.-.-</ecNumber>
    </submittedName>
</protein>
<dbReference type="InterPro" id="IPR051398">
    <property type="entry name" value="Polysacch_Deacetylase"/>
</dbReference>
<dbReference type="InterPro" id="IPR011330">
    <property type="entry name" value="Glyco_hydro/deAcase_b/a-brl"/>
</dbReference>
<comment type="caution">
    <text evidence="4">The sequence shown here is derived from an EMBL/GenBank/DDBJ whole genome shotgun (WGS) entry which is preliminary data.</text>
</comment>
<dbReference type="Pfam" id="PF01522">
    <property type="entry name" value="Polysacc_deac_1"/>
    <property type="match status" value="1"/>
</dbReference>
<dbReference type="GO" id="GO:0005975">
    <property type="term" value="P:carbohydrate metabolic process"/>
    <property type="evidence" value="ECO:0007669"/>
    <property type="project" value="InterPro"/>
</dbReference>
<dbReference type="EMBL" id="LACI01002264">
    <property type="protein sequence ID" value="KJU82560.1"/>
    <property type="molecule type" value="Genomic_DNA"/>
</dbReference>
<comment type="subcellular location">
    <subcellularLocation>
        <location evidence="1">Secreted</location>
    </subcellularLocation>
</comment>
<organism evidence="4 5">
    <name type="scientific">Candidatus Magnetobacterium bavaricum</name>
    <dbReference type="NCBI Taxonomy" id="29290"/>
    <lineage>
        <taxon>Bacteria</taxon>
        <taxon>Pseudomonadati</taxon>
        <taxon>Nitrospirota</taxon>
        <taxon>Thermodesulfovibrionia</taxon>
        <taxon>Thermodesulfovibrionales</taxon>
        <taxon>Candidatus Magnetobacteriaceae</taxon>
        <taxon>Candidatus Magnetobacterium</taxon>
    </lineage>
</organism>
<dbReference type="PANTHER" id="PTHR34216:SF3">
    <property type="entry name" value="POLY-BETA-1,6-N-ACETYL-D-GLUCOSAMINE N-DEACETYLASE"/>
    <property type="match status" value="1"/>
</dbReference>
<dbReference type="AlphaFoldDB" id="A0A0F3GKW0"/>
<dbReference type="Gene3D" id="3.20.20.370">
    <property type="entry name" value="Glycoside hydrolase/deacetylase"/>
    <property type="match status" value="1"/>
</dbReference>
<evidence type="ECO:0000259" key="3">
    <source>
        <dbReference type="PROSITE" id="PS51677"/>
    </source>
</evidence>
<accession>A0A0F3GKW0</accession>
<dbReference type="SUPFAM" id="SSF88713">
    <property type="entry name" value="Glycoside hydrolase/deacetylase"/>
    <property type="match status" value="1"/>
</dbReference>
<dbReference type="InterPro" id="IPR002509">
    <property type="entry name" value="NODB_dom"/>
</dbReference>
<evidence type="ECO:0000313" key="5">
    <source>
        <dbReference type="Proteomes" id="UP000033423"/>
    </source>
</evidence>